<dbReference type="PANTHER" id="PTHR30445:SF8">
    <property type="entry name" value="K(+)_H(+) ANTIPORTER SUBUNIT KHTT"/>
    <property type="match status" value="1"/>
</dbReference>
<dbReference type="InterPro" id="IPR058776">
    <property type="entry name" value="KhtT-like_N"/>
</dbReference>
<reference evidence="3" key="1">
    <citation type="journal article" date="2019" name="Int. J. Syst. Evol. Microbiol.">
        <title>The Global Catalogue of Microorganisms (GCM) 10K type strain sequencing project: providing services to taxonomists for standard genome sequencing and annotation.</title>
        <authorList>
            <consortium name="The Broad Institute Genomics Platform"/>
            <consortium name="The Broad Institute Genome Sequencing Center for Infectious Disease"/>
            <person name="Wu L."/>
            <person name="Ma J."/>
        </authorList>
    </citation>
    <scope>NUCLEOTIDE SEQUENCE [LARGE SCALE GENOMIC DNA]</scope>
    <source>
        <strain evidence="3">JCM 16221</strain>
    </source>
</reference>
<protein>
    <submittedName>
        <fullName evidence="2">Cation:proton antiporter regulatory subunit</fullName>
    </submittedName>
</protein>
<dbReference type="SUPFAM" id="SSF116726">
    <property type="entry name" value="TrkA C-terminal domain-like"/>
    <property type="match status" value="1"/>
</dbReference>
<dbReference type="PROSITE" id="PS51202">
    <property type="entry name" value="RCK_C"/>
    <property type="match status" value="1"/>
</dbReference>
<dbReference type="PANTHER" id="PTHR30445">
    <property type="entry name" value="K(+)_H(+) ANTIPORTER SUBUNIT KHTT"/>
    <property type="match status" value="1"/>
</dbReference>
<dbReference type="EMBL" id="BAAARA010000005">
    <property type="protein sequence ID" value="GAA2344546.1"/>
    <property type="molecule type" value="Genomic_DNA"/>
</dbReference>
<dbReference type="Gene3D" id="3.30.70.1450">
    <property type="entry name" value="Regulator of K+ conductance, C-terminal domain"/>
    <property type="match status" value="1"/>
</dbReference>
<dbReference type="Proteomes" id="UP001501218">
    <property type="component" value="Unassembled WGS sequence"/>
</dbReference>
<evidence type="ECO:0000313" key="3">
    <source>
        <dbReference type="Proteomes" id="UP001501218"/>
    </source>
</evidence>
<evidence type="ECO:0000259" key="1">
    <source>
        <dbReference type="PROSITE" id="PS51202"/>
    </source>
</evidence>
<dbReference type="Pfam" id="PF25991">
    <property type="entry name" value="KhtT_N"/>
    <property type="match status" value="1"/>
</dbReference>
<comment type="caution">
    <text evidence="2">The sequence shown here is derived from an EMBL/GenBank/DDBJ whole genome shotgun (WGS) entry which is preliminary data.</text>
</comment>
<evidence type="ECO:0000313" key="2">
    <source>
        <dbReference type="EMBL" id="GAA2344546.1"/>
    </source>
</evidence>
<dbReference type="InterPro" id="IPR036721">
    <property type="entry name" value="RCK_C_sf"/>
</dbReference>
<dbReference type="PIRSF" id="PIRSF005028">
    <property type="entry name" value="KhtT"/>
    <property type="match status" value="1"/>
</dbReference>
<accession>A0ABP5T338</accession>
<feature type="domain" description="RCK C-terminal" evidence="1">
    <location>
        <begin position="77"/>
        <end position="163"/>
    </location>
</feature>
<proteinExistence type="predicted"/>
<name>A0ABP5T338_9PSEU</name>
<sequence>MMGRMDVSEVLLPGVGLRYEFTTSDGQHIGVVAHRGGDFEFVSYPAADPDEVHLLFRLTAEESDAITEILGAPRIAERFADLTREVPGLSSGQVEVTAHSPFAGRVLGETRARTRTGTSIVAVVRGEEVIASPGPDQILRAGDILVAIGTRESITGVERILAG</sequence>
<dbReference type="InterPro" id="IPR050144">
    <property type="entry name" value="AAE_transporter"/>
</dbReference>
<organism evidence="2 3">
    <name type="scientific">Saccharopolyspora halophila</name>
    <dbReference type="NCBI Taxonomy" id="405551"/>
    <lineage>
        <taxon>Bacteria</taxon>
        <taxon>Bacillati</taxon>
        <taxon>Actinomycetota</taxon>
        <taxon>Actinomycetes</taxon>
        <taxon>Pseudonocardiales</taxon>
        <taxon>Pseudonocardiaceae</taxon>
        <taxon>Saccharopolyspora</taxon>
    </lineage>
</organism>
<dbReference type="Pfam" id="PF02080">
    <property type="entry name" value="TrkA_C"/>
    <property type="match status" value="1"/>
</dbReference>
<dbReference type="InterPro" id="IPR026278">
    <property type="entry name" value="KhtT"/>
</dbReference>
<gene>
    <name evidence="2" type="ORF">GCM10009854_21620</name>
</gene>
<keyword evidence="3" id="KW-1185">Reference proteome</keyword>
<dbReference type="InterPro" id="IPR006037">
    <property type="entry name" value="RCK_C"/>
</dbReference>